<dbReference type="Proteomes" id="UP000199152">
    <property type="component" value="Unassembled WGS sequence"/>
</dbReference>
<dbReference type="EMBL" id="FOSW01000016">
    <property type="protein sequence ID" value="SFL73707.1"/>
    <property type="molecule type" value="Genomic_DNA"/>
</dbReference>
<evidence type="ECO:0000313" key="3">
    <source>
        <dbReference type="Proteomes" id="UP000199152"/>
    </source>
</evidence>
<dbReference type="InterPro" id="IPR004323">
    <property type="entry name" value="Ion_tolerance_CutA"/>
</dbReference>
<dbReference type="AlphaFoldDB" id="A0A1I4K534"/>
<gene>
    <name evidence="2" type="ORF">SAMN04488085_11698</name>
</gene>
<dbReference type="RefSeq" id="WP_091329064.1">
    <property type="nucleotide sequence ID" value="NZ_FOSW01000016.1"/>
</dbReference>
<evidence type="ECO:0000256" key="1">
    <source>
        <dbReference type="ARBA" id="ARBA00010169"/>
    </source>
</evidence>
<comment type="similarity">
    <text evidence="1">Belongs to the CutA family.</text>
</comment>
<keyword evidence="3" id="KW-1185">Reference proteome</keyword>
<dbReference type="PANTHER" id="PTHR23419:SF8">
    <property type="entry name" value="FI09726P"/>
    <property type="match status" value="1"/>
</dbReference>
<dbReference type="STRING" id="504800.SAMN04488085_11698"/>
<name>A0A1I4K534_9ACTN</name>
<accession>A0A1I4K534</accession>
<dbReference type="PANTHER" id="PTHR23419">
    <property type="entry name" value="DIVALENT CATION TOLERANCE CUTA-RELATED"/>
    <property type="match status" value="1"/>
</dbReference>
<dbReference type="InParanoid" id="A0A1I4K534"/>
<proteinExistence type="inferred from homology"/>
<protein>
    <submittedName>
        <fullName evidence="2">Divalent cation tolerance protein</fullName>
    </submittedName>
</protein>
<dbReference type="GO" id="GO:0005507">
    <property type="term" value="F:copper ion binding"/>
    <property type="evidence" value="ECO:0007669"/>
    <property type="project" value="TreeGrafter"/>
</dbReference>
<evidence type="ECO:0000313" key="2">
    <source>
        <dbReference type="EMBL" id="SFL73707.1"/>
    </source>
</evidence>
<reference evidence="2 3" key="1">
    <citation type="submission" date="2016-10" db="EMBL/GenBank/DDBJ databases">
        <authorList>
            <person name="de Groot N.N."/>
        </authorList>
    </citation>
    <scope>NUCLEOTIDE SEQUENCE [LARGE SCALE GENOMIC DNA]</scope>
    <source>
        <strain evidence="2 3">DSM 45317</strain>
    </source>
</reference>
<dbReference type="InterPro" id="IPR011322">
    <property type="entry name" value="N-reg_PII-like_a/b"/>
</dbReference>
<dbReference type="InterPro" id="IPR015867">
    <property type="entry name" value="N-reg_PII/ATP_PRibTrfase_C"/>
</dbReference>
<sequence>MAEEFCEVVVTADDADWLAGYTRILVEERLAACGHQIPAIRSVYRWEGEVHDEAEARVALHTRTALVPAIVARTAELHPYDVPCVIALPVVGGDPGYLAWIAAETREPEA</sequence>
<dbReference type="GO" id="GO:0010038">
    <property type="term" value="P:response to metal ion"/>
    <property type="evidence" value="ECO:0007669"/>
    <property type="project" value="InterPro"/>
</dbReference>
<dbReference type="SUPFAM" id="SSF54913">
    <property type="entry name" value="GlnB-like"/>
    <property type="match status" value="1"/>
</dbReference>
<dbReference type="OrthoDB" id="37622at2"/>
<dbReference type="Pfam" id="PF03091">
    <property type="entry name" value="CutA1"/>
    <property type="match status" value="1"/>
</dbReference>
<dbReference type="Gene3D" id="3.30.70.120">
    <property type="match status" value="1"/>
</dbReference>
<organism evidence="2 3">
    <name type="scientific">Geodermatophilus ruber</name>
    <dbReference type="NCBI Taxonomy" id="504800"/>
    <lineage>
        <taxon>Bacteria</taxon>
        <taxon>Bacillati</taxon>
        <taxon>Actinomycetota</taxon>
        <taxon>Actinomycetes</taxon>
        <taxon>Geodermatophilales</taxon>
        <taxon>Geodermatophilaceae</taxon>
        <taxon>Geodermatophilus</taxon>
    </lineage>
</organism>